<dbReference type="EMBL" id="HBUF01164044">
    <property type="protein sequence ID" value="CAG6650816.1"/>
    <property type="molecule type" value="Transcribed_RNA"/>
</dbReference>
<sequence length="214" mass="25401">MDHSEFAAIEGRCNKLEGAFHTCKNLYKSKSLSRNLKLCHYNTVIRPSALYAAETLLMTKKGALRKLELKDRKILRKILGPINENGNYRRRHNNELFDHIEDLVTVMRKRRMQFYGHLERMDPKRLTHRIHSCISKKPSYAKWTIQVKKDLEEARISHNLIWNRTEFRDAVKSTNNLKPLTSTTARPNSKWTAERKADHSSRMKIYWQKRKNQL</sequence>
<organism evidence="1">
    <name type="scientific">Cacopsylla melanoneura</name>
    <dbReference type="NCBI Taxonomy" id="428564"/>
    <lineage>
        <taxon>Eukaryota</taxon>
        <taxon>Metazoa</taxon>
        <taxon>Ecdysozoa</taxon>
        <taxon>Arthropoda</taxon>
        <taxon>Hexapoda</taxon>
        <taxon>Insecta</taxon>
        <taxon>Pterygota</taxon>
        <taxon>Neoptera</taxon>
        <taxon>Paraneoptera</taxon>
        <taxon>Hemiptera</taxon>
        <taxon>Sternorrhyncha</taxon>
        <taxon>Psylloidea</taxon>
        <taxon>Psyllidae</taxon>
        <taxon>Psyllinae</taxon>
        <taxon>Cacopsylla</taxon>
    </lineage>
</organism>
<protein>
    <recommendedName>
        <fullName evidence="2">Endonuclease-reverse transcriptase</fullName>
    </recommendedName>
</protein>
<evidence type="ECO:0008006" key="2">
    <source>
        <dbReference type="Google" id="ProtNLM"/>
    </source>
</evidence>
<dbReference type="AlphaFoldDB" id="A0A8D8RKU7"/>
<accession>A0A8D8RKU7</accession>
<evidence type="ECO:0000313" key="1">
    <source>
        <dbReference type="EMBL" id="CAG6650816.1"/>
    </source>
</evidence>
<reference evidence="1" key="1">
    <citation type="submission" date="2021-05" db="EMBL/GenBank/DDBJ databases">
        <authorList>
            <person name="Alioto T."/>
            <person name="Alioto T."/>
            <person name="Gomez Garrido J."/>
        </authorList>
    </citation>
    <scope>NUCLEOTIDE SEQUENCE</scope>
</reference>
<proteinExistence type="predicted"/>
<name>A0A8D8RKU7_9HEMI</name>